<dbReference type="Gene3D" id="3.40.710.10">
    <property type="entry name" value="DD-peptidase/beta-lactamase superfamily"/>
    <property type="match status" value="1"/>
</dbReference>
<dbReference type="InterPro" id="IPR001466">
    <property type="entry name" value="Beta-lactam-related"/>
</dbReference>
<feature type="compositionally biased region" description="Polar residues" evidence="1">
    <location>
        <begin position="21"/>
        <end position="31"/>
    </location>
</feature>
<evidence type="ECO:0000313" key="4">
    <source>
        <dbReference type="EMBL" id="GAA2482250.1"/>
    </source>
</evidence>
<dbReference type="PANTHER" id="PTHR46825:SF15">
    <property type="entry name" value="BETA-LACTAMASE-RELATED DOMAIN-CONTAINING PROTEIN"/>
    <property type="match status" value="1"/>
</dbReference>
<evidence type="ECO:0000256" key="2">
    <source>
        <dbReference type="SAM" id="Phobius"/>
    </source>
</evidence>
<comment type="caution">
    <text evidence="4">The sequence shown here is derived from an EMBL/GenBank/DDBJ whole genome shotgun (WGS) entry which is preliminary data.</text>
</comment>
<dbReference type="SUPFAM" id="SSF56601">
    <property type="entry name" value="beta-lactamase/transpeptidase-like"/>
    <property type="match status" value="1"/>
</dbReference>
<keyword evidence="2" id="KW-0812">Transmembrane</keyword>
<accession>A0ABP5YR13</accession>
<protein>
    <recommendedName>
        <fullName evidence="3">Beta-lactamase-related domain-containing protein</fullName>
    </recommendedName>
</protein>
<proteinExistence type="predicted"/>
<feature type="domain" description="Beta-lactamase-related" evidence="3">
    <location>
        <begin position="12"/>
        <end position="152"/>
    </location>
</feature>
<feature type="transmembrane region" description="Helical" evidence="2">
    <location>
        <begin position="225"/>
        <end position="246"/>
    </location>
</feature>
<feature type="transmembrane region" description="Helical" evidence="2">
    <location>
        <begin position="187"/>
        <end position="204"/>
    </location>
</feature>
<evidence type="ECO:0000259" key="3">
    <source>
        <dbReference type="Pfam" id="PF00144"/>
    </source>
</evidence>
<name>A0ABP5YR13_9ACTN</name>
<feature type="region of interest" description="Disordered" evidence="1">
    <location>
        <begin position="1"/>
        <end position="31"/>
    </location>
</feature>
<dbReference type="Proteomes" id="UP001501358">
    <property type="component" value="Unassembled WGS sequence"/>
</dbReference>
<feature type="transmembrane region" description="Helical" evidence="2">
    <location>
        <begin position="258"/>
        <end position="282"/>
    </location>
</feature>
<sequence>MAAPDGTRRPARVLRPLGMSGTESVDSTTDMPEQARGYVRAYGLTVERPHPRWFAAGSFGVVTTADDLARWLVAQNNHGVSADGRRVVSARSIRTMHTPPEGGRYAMGWTVSGPGERPRRIEHTGWLLTHNSVASLLPDSGLGIAVVTNTGMVSGDDAPALARGLADLTRGWNPAVTRPFTMTADHVLAALTLLAAALGALGVVRAPRWAGRTAHRPPWRTGLRMLPYGLPVLLLVRLADVFGLFMNRAGTLWQAAHAWPALAVCSATAAPASTAVITARAFTAFRVRRARPPRVRSRG</sequence>
<keyword evidence="2" id="KW-0472">Membrane</keyword>
<dbReference type="EMBL" id="BAAATA010000008">
    <property type="protein sequence ID" value="GAA2482250.1"/>
    <property type="molecule type" value="Genomic_DNA"/>
</dbReference>
<reference evidence="5" key="1">
    <citation type="journal article" date="2019" name="Int. J. Syst. Evol. Microbiol.">
        <title>The Global Catalogue of Microorganisms (GCM) 10K type strain sequencing project: providing services to taxonomists for standard genome sequencing and annotation.</title>
        <authorList>
            <consortium name="The Broad Institute Genomics Platform"/>
            <consortium name="The Broad Institute Genome Sequencing Center for Infectious Disease"/>
            <person name="Wu L."/>
            <person name="Ma J."/>
        </authorList>
    </citation>
    <scope>NUCLEOTIDE SEQUENCE [LARGE SCALE GENOMIC DNA]</scope>
    <source>
        <strain evidence="5">JCM 6307</strain>
    </source>
</reference>
<dbReference type="InterPro" id="IPR012338">
    <property type="entry name" value="Beta-lactam/transpept-like"/>
</dbReference>
<dbReference type="PANTHER" id="PTHR46825">
    <property type="entry name" value="D-ALANYL-D-ALANINE-CARBOXYPEPTIDASE/ENDOPEPTIDASE AMPH"/>
    <property type="match status" value="1"/>
</dbReference>
<evidence type="ECO:0000313" key="5">
    <source>
        <dbReference type="Proteomes" id="UP001501358"/>
    </source>
</evidence>
<dbReference type="Pfam" id="PF00144">
    <property type="entry name" value="Beta-lactamase"/>
    <property type="match status" value="1"/>
</dbReference>
<keyword evidence="2" id="KW-1133">Transmembrane helix</keyword>
<evidence type="ECO:0000256" key="1">
    <source>
        <dbReference type="SAM" id="MobiDB-lite"/>
    </source>
</evidence>
<keyword evidence="5" id="KW-1185">Reference proteome</keyword>
<dbReference type="RefSeq" id="WP_344382610.1">
    <property type="nucleotide sequence ID" value="NZ_BAAATA010000008.1"/>
</dbReference>
<dbReference type="InterPro" id="IPR050491">
    <property type="entry name" value="AmpC-like"/>
</dbReference>
<gene>
    <name evidence="4" type="ORF">GCM10010406_18120</name>
</gene>
<organism evidence="4 5">
    <name type="scientific">Streptomyces thermolineatus</name>
    <dbReference type="NCBI Taxonomy" id="44033"/>
    <lineage>
        <taxon>Bacteria</taxon>
        <taxon>Bacillati</taxon>
        <taxon>Actinomycetota</taxon>
        <taxon>Actinomycetes</taxon>
        <taxon>Kitasatosporales</taxon>
        <taxon>Streptomycetaceae</taxon>
        <taxon>Streptomyces</taxon>
    </lineage>
</organism>